<dbReference type="PANTHER" id="PTHR24148">
    <property type="entry name" value="ANKYRIN REPEAT DOMAIN-CONTAINING PROTEIN 39 HOMOLOG-RELATED"/>
    <property type="match status" value="1"/>
</dbReference>
<dbReference type="InterPro" id="IPR010730">
    <property type="entry name" value="HET"/>
</dbReference>
<evidence type="ECO:0000313" key="3">
    <source>
        <dbReference type="Proteomes" id="UP000800094"/>
    </source>
</evidence>
<feature type="domain" description="Heterokaryon incompatibility" evidence="1">
    <location>
        <begin position="44"/>
        <end position="195"/>
    </location>
</feature>
<evidence type="ECO:0000259" key="1">
    <source>
        <dbReference type="Pfam" id="PF06985"/>
    </source>
</evidence>
<dbReference type="EMBL" id="ML987191">
    <property type="protein sequence ID" value="KAF2252736.1"/>
    <property type="molecule type" value="Genomic_DNA"/>
</dbReference>
<sequence>MQSTPHELFDREEPWPRRLLHVPSMTSHCWQPGDTYGGIKRPQYNILSYTWGRWEDKTGKMPNAEPLHFNGIGWPVPRIDPQHFSASQFQAVVHKTVRGDGLEHMWLDVACIDQRRNSPEMACEIGRQATIFNSAKRCFIWLSRHSTPELQEIASQFKSLETVEDVDENTFSSALHTLRHLKEDPWFSSLWTLQESWMKGQAIFLSKSADEVSFGTEAFDLMSLMQASVGLLRRLKGNLRVRLNDKTSSTCQFEELVRTSGFYALTNAINPLGLLAASGLREVRAEEENNRIYAIMQVFGFQLGISALDAPNGKEYALPELEDQMGVALLHDFPLVSQLHVFDSPPVKGTAWHISRHSTIARGLDPICYRLGVVTNHDKRIQFGVRPYNGRLFGYFKGATIAFKHLFEACRRLGPRPRSSTSLKTSGKRRQLLALDRLPLLESRGFSHEHFDRTRYVPHEDAHIGHCQKLLKCLADHELNVLLLGREMFPNHTRQFAVGVLLVKENWHSDWTRIGVFTWFTDECIRGHMSARDRAIVNGEKDHWTVTEGLFG</sequence>
<evidence type="ECO:0000313" key="2">
    <source>
        <dbReference type="EMBL" id="KAF2252736.1"/>
    </source>
</evidence>
<organism evidence="2 3">
    <name type="scientific">Trematosphaeria pertusa</name>
    <dbReference type="NCBI Taxonomy" id="390896"/>
    <lineage>
        <taxon>Eukaryota</taxon>
        <taxon>Fungi</taxon>
        <taxon>Dikarya</taxon>
        <taxon>Ascomycota</taxon>
        <taxon>Pezizomycotina</taxon>
        <taxon>Dothideomycetes</taxon>
        <taxon>Pleosporomycetidae</taxon>
        <taxon>Pleosporales</taxon>
        <taxon>Massarineae</taxon>
        <taxon>Trematosphaeriaceae</taxon>
        <taxon>Trematosphaeria</taxon>
    </lineage>
</organism>
<dbReference type="Pfam" id="PF06985">
    <property type="entry name" value="HET"/>
    <property type="match status" value="1"/>
</dbReference>
<dbReference type="GeneID" id="54581337"/>
<dbReference type="PANTHER" id="PTHR24148:SF64">
    <property type="entry name" value="HETEROKARYON INCOMPATIBILITY DOMAIN-CONTAINING PROTEIN"/>
    <property type="match status" value="1"/>
</dbReference>
<protein>
    <recommendedName>
        <fullName evidence="1">Heterokaryon incompatibility domain-containing protein</fullName>
    </recommendedName>
</protein>
<gene>
    <name evidence="2" type="ORF">BU26DRAFT_515199</name>
</gene>
<name>A0A6A6IQT8_9PLEO</name>
<dbReference type="InterPro" id="IPR052895">
    <property type="entry name" value="HetReg/Transcr_Mod"/>
</dbReference>
<dbReference type="OrthoDB" id="2157530at2759"/>
<accession>A0A6A6IQT8</accession>
<dbReference type="RefSeq" id="XP_033687740.1">
    <property type="nucleotide sequence ID" value="XM_033828007.1"/>
</dbReference>
<dbReference type="AlphaFoldDB" id="A0A6A6IQT8"/>
<dbReference type="Proteomes" id="UP000800094">
    <property type="component" value="Unassembled WGS sequence"/>
</dbReference>
<keyword evidence="3" id="KW-1185">Reference proteome</keyword>
<proteinExistence type="predicted"/>
<reference evidence="2" key="1">
    <citation type="journal article" date="2020" name="Stud. Mycol.">
        <title>101 Dothideomycetes genomes: a test case for predicting lifestyles and emergence of pathogens.</title>
        <authorList>
            <person name="Haridas S."/>
            <person name="Albert R."/>
            <person name="Binder M."/>
            <person name="Bloem J."/>
            <person name="Labutti K."/>
            <person name="Salamov A."/>
            <person name="Andreopoulos B."/>
            <person name="Baker S."/>
            <person name="Barry K."/>
            <person name="Bills G."/>
            <person name="Bluhm B."/>
            <person name="Cannon C."/>
            <person name="Castanera R."/>
            <person name="Culley D."/>
            <person name="Daum C."/>
            <person name="Ezra D."/>
            <person name="Gonzalez J."/>
            <person name="Henrissat B."/>
            <person name="Kuo A."/>
            <person name="Liang C."/>
            <person name="Lipzen A."/>
            <person name="Lutzoni F."/>
            <person name="Magnuson J."/>
            <person name="Mondo S."/>
            <person name="Nolan M."/>
            <person name="Ohm R."/>
            <person name="Pangilinan J."/>
            <person name="Park H.-J."/>
            <person name="Ramirez L."/>
            <person name="Alfaro M."/>
            <person name="Sun H."/>
            <person name="Tritt A."/>
            <person name="Yoshinaga Y."/>
            <person name="Zwiers L.-H."/>
            <person name="Turgeon B."/>
            <person name="Goodwin S."/>
            <person name="Spatafora J."/>
            <person name="Crous P."/>
            <person name="Grigoriev I."/>
        </authorList>
    </citation>
    <scope>NUCLEOTIDE SEQUENCE</scope>
    <source>
        <strain evidence="2">CBS 122368</strain>
    </source>
</reference>